<dbReference type="Proteomes" id="UP000536275">
    <property type="component" value="Unassembled WGS sequence"/>
</dbReference>
<evidence type="ECO:0000256" key="15">
    <source>
        <dbReference type="SAM" id="MobiDB-lite"/>
    </source>
</evidence>
<comment type="pathway">
    <text evidence="2 14">Protein modification; protein ubiquitination.</text>
</comment>
<dbReference type="AlphaFoldDB" id="A0A8H6C4J3"/>
<keyword evidence="13 14" id="KW-0539">Nucleus</keyword>
<evidence type="ECO:0000256" key="12">
    <source>
        <dbReference type="ARBA" id="ARBA00023204"/>
    </source>
</evidence>
<dbReference type="InterPro" id="IPR015943">
    <property type="entry name" value="WD40/YVTN_repeat-like_dom_sf"/>
</dbReference>
<dbReference type="PANTHER" id="PTHR43995">
    <property type="entry name" value="PRE-MRNA-PROCESSING FACTOR 19"/>
    <property type="match status" value="1"/>
</dbReference>
<dbReference type="SUPFAM" id="SSF57850">
    <property type="entry name" value="RING/U-box"/>
    <property type="match status" value="1"/>
</dbReference>
<keyword evidence="6 14" id="KW-0808">Transferase</keyword>
<keyword evidence="12 14" id="KW-0234">DNA repair</keyword>
<gene>
    <name evidence="17" type="ORF">FOB64_001615</name>
</gene>
<evidence type="ECO:0000256" key="5">
    <source>
        <dbReference type="ARBA" id="ARBA00022664"/>
    </source>
</evidence>
<dbReference type="InterPro" id="IPR013083">
    <property type="entry name" value="Znf_RING/FYVE/PHD"/>
</dbReference>
<feature type="compositionally biased region" description="Polar residues" evidence="15">
    <location>
        <begin position="138"/>
        <end position="152"/>
    </location>
</feature>
<evidence type="ECO:0000256" key="4">
    <source>
        <dbReference type="ARBA" id="ARBA00022574"/>
    </source>
</evidence>
<evidence type="ECO:0000256" key="6">
    <source>
        <dbReference type="ARBA" id="ARBA00022679"/>
    </source>
</evidence>
<keyword evidence="7 14" id="KW-0747">Spliceosome</keyword>
<comment type="similarity">
    <text evidence="3 14">Belongs to the WD repeat PRP19 family.</text>
</comment>
<dbReference type="GO" id="GO:0061630">
    <property type="term" value="F:ubiquitin protein ligase activity"/>
    <property type="evidence" value="ECO:0007669"/>
    <property type="project" value="UniProtKB-UniRule"/>
</dbReference>
<comment type="catalytic activity">
    <reaction evidence="14">
        <text>S-ubiquitinyl-[E2 ubiquitin-conjugating enzyme]-L-cysteine + [acceptor protein]-L-lysine = [E2 ubiquitin-conjugating enzyme]-L-cysteine + N(6)-ubiquitinyl-[acceptor protein]-L-lysine.</text>
        <dbReference type="EC" id="2.3.2.27"/>
    </reaction>
</comment>
<comment type="subcellular location">
    <subcellularLocation>
        <location evidence="1 14">Nucleus</location>
    </subcellularLocation>
</comment>
<dbReference type="EMBL" id="JABWAD010000021">
    <property type="protein sequence ID" value="KAF6071209.1"/>
    <property type="molecule type" value="Genomic_DNA"/>
</dbReference>
<dbReference type="UniPathway" id="UPA00143"/>
<dbReference type="SMR" id="A0A8H6C4J3"/>
<dbReference type="InterPro" id="IPR011044">
    <property type="entry name" value="Quino_amine_DH_bsu"/>
</dbReference>
<dbReference type="GO" id="GO:0006281">
    <property type="term" value="P:DNA repair"/>
    <property type="evidence" value="ECO:0007669"/>
    <property type="project" value="UniProtKB-KW"/>
</dbReference>
<dbReference type="GO" id="GO:0000398">
    <property type="term" value="P:mRNA splicing, via spliceosome"/>
    <property type="evidence" value="ECO:0007669"/>
    <property type="project" value="InterPro"/>
</dbReference>
<evidence type="ECO:0000313" key="18">
    <source>
        <dbReference type="Proteomes" id="UP000536275"/>
    </source>
</evidence>
<dbReference type="Pfam" id="PF04564">
    <property type="entry name" value="U-box"/>
    <property type="match status" value="1"/>
</dbReference>
<reference evidence="17 18" key="1">
    <citation type="submission" date="2020-03" db="EMBL/GenBank/DDBJ databases">
        <title>FDA dAtabase for Regulatory Grade micrObial Sequences (FDA-ARGOS): Supporting development and validation of Infectious Disease Dx tests.</title>
        <authorList>
            <person name="Campos J."/>
            <person name="Goldberg B."/>
            <person name="Tallon L."/>
            <person name="Sadzewicz L."/>
            <person name="Vavikolanu K."/>
            <person name="Mehta A."/>
            <person name="Aluvathingal J."/>
            <person name="Nadendla S."/>
            <person name="Nandy P."/>
            <person name="Geyer C."/>
            <person name="Yan Y."/>
            <person name="Sichtig H."/>
        </authorList>
    </citation>
    <scope>NUCLEOTIDE SEQUENCE [LARGE SCALE GENOMIC DNA]</scope>
    <source>
        <strain evidence="17 18">FDAARGOS_656</strain>
    </source>
</reference>
<sequence length="446" mass="49269">MICSISGEIATDPVVSPKSGAIFQRKHIVNYIATSGTDPITDEPLTESELISLKVNEKSTAIAQPSPPDPSNSSIPSLLSTFQNEWDAIVLEVFTLKKQLQSAKQELSIALYRQDAAVNVAAKAIRERDEAREALEKLSSSINLSDVPDTNTPPEEAEPKPKKSKKSSSKGTSAKHSNDKDSETIDSEQIENIVRARDELFRLHKSQKIKLPFDVDTFLKQKGVDIQSIFEGEKISNYVYNKEIDTIVGVSQDKVIKHSLVDGASTKLDLKNVKLVEINNNGVVAVSSGTKIMFSNYKTIELNCEAEQIICHPSLDFFVVLAAKKWFVISTDSIVASRNGVLSLGALHYDGEILATKNDDKIKLYSIVSGDELGTFTATHENIAKLEFATNGYWLLALSTGDNTSSIQIFDLRKGIEVQNLQFNEVATKKIGNIMFYSLHSFFKYL</sequence>
<evidence type="ECO:0000256" key="8">
    <source>
        <dbReference type="ARBA" id="ARBA00022737"/>
    </source>
</evidence>
<dbReference type="InterPro" id="IPR038959">
    <property type="entry name" value="Prp19"/>
</dbReference>
<evidence type="ECO:0000256" key="1">
    <source>
        <dbReference type="ARBA" id="ARBA00004123"/>
    </source>
</evidence>
<comment type="caution">
    <text evidence="17">The sequence shown here is derived from an EMBL/GenBank/DDBJ whole genome shotgun (WGS) entry which is preliminary data.</text>
</comment>
<dbReference type="Gene3D" id="3.30.40.10">
    <property type="entry name" value="Zinc/RING finger domain, C3HC4 (zinc finger)"/>
    <property type="match status" value="1"/>
</dbReference>
<dbReference type="PANTHER" id="PTHR43995:SF1">
    <property type="entry name" value="PRE-MRNA-PROCESSING FACTOR 19"/>
    <property type="match status" value="1"/>
</dbReference>
<dbReference type="CDD" id="cd16656">
    <property type="entry name" value="RING-Ubox_PRP19"/>
    <property type="match status" value="1"/>
</dbReference>
<dbReference type="GO" id="GO:0070534">
    <property type="term" value="P:protein K63-linked ubiquitination"/>
    <property type="evidence" value="ECO:0007669"/>
    <property type="project" value="UniProtKB-UniRule"/>
</dbReference>
<evidence type="ECO:0000256" key="14">
    <source>
        <dbReference type="RuleBase" id="RU367101"/>
    </source>
</evidence>
<evidence type="ECO:0000259" key="16">
    <source>
        <dbReference type="PROSITE" id="PS51698"/>
    </source>
</evidence>
<evidence type="ECO:0000256" key="9">
    <source>
        <dbReference type="ARBA" id="ARBA00022763"/>
    </source>
</evidence>
<dbReference type="SMART" id="SM00504">
    <property type="entry name" value="Ubox"/>
    <property type="match status" value="1"/>
</dbReference>
<dbReference type="EC" id="2.3.2.27" evidence="14"/>
<evidence type="ECO:0000256" key="2">
    <source>
        <dbReference type="ARBA" id="ARBA00004906"/>
    </source>
</evidence>
<evidence type="ECO:0000256" key="10">
    <source>
        <dbReference type="ARBA" id="ARBA00022786"/>
    </source>
</evidence>
<dbReference type="InterPro" id="IPR003613">
    <property type="entry name" value="Ubox_domain"/>
</dbReference>
<keyword evidence="8" id="KW-0677">Repeat</keyword>
<organism evidence="17 18">
    <name type="scientific">Candida albicans</name>
    <name type="common">Yeast</name>
    <dbReference type="NCBI Taxonomy" id="5476"/>
    <lineage>
        <taxon>Eukaryota</taxon>
        <taxon>Fungi</taxon>
        <taxon>Dikarya</taxon>
        <taxon>Ascomycota</taxon>
        <taxon>Saccharomycotina</taxon>
        <taxon>Pichiomycetes</taxon>
        <taxon>Debaryomycetaceae</taxon>
        <taxon>Candida/Lodderomyces clade</taxon>
        <taxon>Candida</taxon>
    </lineage>
</organism>
<keyword evidence="10 14" id="KW-0833">Ubl conjugation pathway</keyword>
<keyword evidence="4" id="KW-0853">WD repeat</keyword>
<protein>
    <recommendedName>
        <fullName evidence="14">Pre-mRNA-processing factor 19</fullName>
        <ecNumber evidence="14">2.3.2.27</ecNumber>
    </recommendedName>
</protein>
<dbReference type="GO" id="GO:0000974">
    <property type="term" value="C:Prp19 complex"/>
    <property type="evidence" value="ECO:0007669"/>
    <property type="project" value="UniProtKB-UniRule"/>
</dbReference>
<dbReference type="Pfam" id="PF08606">
    <property type="entry name" value="Prp19"/>
    <property type="match status" value="1"/>
</dbReference>
<evidence type="ECO:0000256" key="3">
    <source>
        <dbReference type="ARBA" id="ARBA00006388"/>
    </source>
</evidence>
<feature type="domain" description="U-box" evidence="16">
    <location>
        <begin position="1"/>
        <end position="72"/>
    </location>
</feature>
<evidence type="ECO:0000256" key="13">
    <source>
        <dbReference type="ARBA" id="ARBA00023242"/>
    </source>
</evidence>
<dbReference type="OMA" id="DICEHRS"/>
<comment type="subunit">
    <text evidence="14">Homotetramer.</text>
</comment>
<accession>A0A8H6C4J3</accession>
<evidence type="ECO:0000256" key="11">
    <source>
        <dbReference type="ARBA" id="ARBA00023187"/>
    </source>
</evidence>
<dbReference type="InterPro" id="IPR055340">
    <property type="entry name" value="RING-Ubox_PRP19"/>
</dbReference>
<dbReference type="FunFam" id="3.30.40.10:FF:000027">
    <property type="entry name" value="Pre-mRNA-processing factor 19, putative"/>
    <property type="match status" value="1"/>
</dbReference>
<keyword evidence="11 14" id="KW-0508">mRNA splicing</keyword>
<dbReference type="GO" id="GO:0005737">
    <property type="term" value="C:cytoplasm"/>
    <property type="evidence" value="ECO:0007669"/>
    <property type="project" value="TreeGrafter"/>
</dbReference>
<proteinExistence type="inferred from homology"/>
<dbReference type="SUPFAM" id="SSF50969">
    <property type="entry name" value="YVTN repeat-like/Quinoprotein amine dehydrogenase"/>
    <property type="match status" value="1"/>
</dbReference>
<dbReference type="InterPro" id="IPR013915">
    <property type="entry name" value="Prp19_cc"/>
</dbReference>
<comment type="function">
    <text evidence="14">Ubiquitin-protein ligase which is mainly involved pre-mRNA splicing and DNA repair. Required for pre-mRNA splicing as component of the spliceosome.</text>
</comment>
<dbReference type="Gene3D" id="2.130.10.10">
    <property type="entry name" value="YVTN repeat-like/Quinoprotein amine dehydrogenase"/>
    <property type="match status" value="1"/>
</dbReference>
<keyword evidence="9 14" id="KW-0227">DNA damage</keyword>
<feature type="region of interest" description="Disordered" evidence="15">
    <location>
        <begin position="136"/>
        <end position="186"/>
    </location>
</feature>
<evidence type="ECO:0000313" key="17">
    <source>
        <dbReference type="EMBL" id="KAF6071209.1"/>
    </source>
</evidence>
<evidence type="ECO:0000256" key="7">
    <source>
        <dbReference type="ARBA" id="ARBA00022728"/>
    </source>
</evidence>
<dbReference type="GO" id="GO:0071006">
    <property type="term" value="C:U2-type catalytic step 1 spliceosome"/>
    <property type="evidence" value="ECO:0007669"/>
    <property type="project" value="TreeGrafter"/>
</dbReference>
<name>A0A8H6C4J3_CANAX</name>
<keyword evidence="5 14" id="KW-0507">mRNA processing</keyword>
<dbReference type="PROSITE" id="PS51698">
    <property type="entry name" value="U_BOX"/>
    <property type="match status" value="1"/>
</dbReference>